<organism evidence="2 3">
    <name type="scientific">Knufia fluminis</name>
    <dbReference type="NCBI Taxonomy" id="191047"/>
    <lineage>
        <taxon>Eukaryota</taxon>
        <taxon>Fungi</taxon>
        <taxon>Dikarya</taxon>
        <taxon>Ascomycota</taxon>
        <taxon>Pezizomycotina</taxon>
        <taxon>Eurotiomycetes</taxon>
        <taxon>Chaetothyriomycetidae</taxon>
        <taxon>Chaetothyriales</taxon>
        <taxon>Trichomeriaceae</taxon>
        <taxon>Knufia</taxon>
    </lineage>
</organism>
<feature type="region of interest" description="Disordered" evidence="1">
    <location>
        <begin position="119"/>
        <end position="214"/>
    </location>
</feature>
<evidence type="ECO:0000313" key="3">
    <source>
        <dbReference type="Proteomes" id="UP001316803"/>
    </source>
</evidence>
<accession>A0AAN8EBY7</accession>
<gene>
    <name evidence="2" type="ORF">OHC33_008443</name>
</gene>
<reference evidence="2 3" key="1">
    <citation type="submission" date="2022-12" db="EMBL/GenBank/DDBJ databases">
        <title>Genomic features and morphological characterization of a novel Knufia sp. strain isolated from spacecraft assembly facility.</title>
        <authorList>
            <person name="Teixeira M."/>
            <person name="Chander A.M."/>
            <person name="Stajich J.E."/>
            <person name="Venkateswaran K."/>
        </authorList>
    </citation>
    <scope>NUCLEOTIDE SEQUENCE [LARGE SCALE GENOMIC DNA]</scope>
    <source>
        <strain evidence="2 3">FJI-L2-BK-P2</strain>
    </source>
</reference>
<feature type="region of interest" description="Disordered" evidence="1">
    <location>
        <begin position="65"/>
        <end position="97"/>
    </location>
</feature>
<comment type="caution">
    <text evidence="2">The sequence shown here is derived from an EMBL/GenBank/DDBJ whole genome shotgun (WGS) entry which is preliminary data.</text>
</comment>
<dbReference type="EMBL" id="JAKLMC020000026">
    <property type="protein sequence ID" value="KAK5950500.1"/>
    <property type="molecule type" value="Genomic_DNA"/>
</dbReference>
<evidence type="ECO:0000313" key="2">
    <source>
        <dbReference type="EMBL" id="KAK5950500.1"/>
    </source>
</evidence>
<feature type="compositionally biased region" description="Low complexity" evidence="1">
    <location>
        <begin position="125"/>
        <end position="140"/>
    </location>
</feature>
<feature type="compositionally biased region" description="Acidic residues" evidence="1">
    <location>
        <begin position="201"/>
        <end position="214"/>
    </location>
</feature>
<evidence type="ECO:0000256" key="1">
    <source>
        <dbReference type="SAM" id="MobiDB-lite"/>
    </source>
</evidence>
<protein>
    <submittedName>
        <fullName evidence="2">Uncharacterized protein</fullName>
    </submittedName>
</protein>
<dbReference type="AlphaFoldDB" id="A0AAN8EBY7"/>
<keyword evidence="3" id="KW-1185">Reference proteome</keyword>
<feature type="compositionally biased region" description="Basic and acidic residues" evidence="1">
    <location>
        <begin position="180"/>
        <end position="190"/>
    </location>
</feature>
<name>A0AAN8EBY7_9EURO</name>
<sequence length="214" mass="24101">MSTFEMADQHSLQKSFSRLNIVSQHDGSRAVSENDSLNSQTVAQDHVFRPDLKCPDLSERFASLQVSTERGKGTRPVQVPLSPKRSNSENTSSRSRAYRITGLSGLDCLPDLRRQWLDSTRRPNSRPSSASGSDLSLSGSVEAQARWGSSRRKRHSMSGYPSKEQYWARKISKTETGMENLRKSHREAQRMAKRKGKMVEDNLDEGDDGEDEIL</sequence>
<dbReference type="Proteomes" id="UP001316803">
    <property type="component" value="Unassembled WGS sequence"/>
</dbReference>
<proteinExistence type="predicted"/>